<dbReference type="GeneID" id="19461495"/>
<dbReference type="HOGENOM" id="CLU_1156484_0_0_1"/>
<reference evidence="2 3" key="1">
    <citation type="journal article" date="2013" name="BMC Genomics">
        <title>Genomics-driven discovery of the pneumocandin biosynthetic gene cluster in the fungus Glarea lozoyensis.</title>
        <authorList>
            <person name="Chen L."/>
            <person name="Yue Q."/>
            <person name="Zhang X."/>
            <person name="Xiang M."/>
            <person name="Wang C."/>
            <person name="Li S."/>
            <person name="Che Y."/>
            <person name="Ortiz-Lopez F.J."/>
            <person name="Bills G.F."/>
            <person name="Liu X."/>
            <person name="An Z."/>
        </authorList>
    </citation>
    <scope>NUCLEOTIDE SEQUENCE [LARGE SCALE GENOMIC DNA]</scope>
    <source>
        <strain evidence="3">ATCC 20868 / MF5171</strain>
    </source>
</reference>
<feature type="compositionally biased region" description="Low complexity" evidence="1">
    <location>
        <begin position="142"/>
        <end position="153"/>
    </location>
</feature>
<feature type="compositionally biased region" description="Pro residues" evidence="1">
    <location>
        <begin position="7"/>
        <end position="22"/>
    </location>
</feature>
<dbReference type="OrthoDB" id="10444065at2759"/>
<dbReference type="EMBL" id="KE145370">
    <property type="protein sequence ID" value="EPE26525.1"/>
    <property type="molecule type" value="Genomic_DNA"/>
</dbReference>
<evidence type="ECO:0000313" key="3">
    <source>
        <dbReference type="Proteomes" id="UP000016922"/>
    </source>
</evidence>
<feature type="compositionally biased region" description="Low complexity" evidence="1">
    <location>
        <begin position="114"/>
        <end position="134"/>
    </location>
</feature>
<sequence length="240" mass="26665">MSGSHQPNPPNPQPPQHPPSPNTCPKCDAPITYAAALGSINQPKPTWCDSCNEKLKSIISGCVQIEQVIRNFRTSQLLSIKKLAWDGNDLAQELEGRGMGFTAMVVRSGIGGSLQVQSQAQPQPQPQLQPQAQRQRQRQRQPQRQPQAQPSLRNRGRLPQDIPRPSIEDRVNCSGCLKMHSRASPELSTPSPPDRICTVCRRTIWIWCETCDLEYLLGGKKGDDGQMTVVCRGCGEELRR</sequence>
<dbReference type="KEGG" id="glz:GLAREA_02438"/>
<organism evidence="2 3">
    <name type="scientific">Glarea lozoyensis (strain ATCC 20868 / MF5171)</name>
    <dbReference type="NCBI Taxonomy" id="1116229"/>
    <lineage>
        <taxon>Eukaryota</taxon>
        <taxon>Fungi</taxon>
        <taxon>Dikarya</taxon>
        <taxon>Ascomycota</taxon>
        <taxon>Pezizomycotina</taxon>
        <taxon>Leotiomycetes</taxon>
        <taxon>Helotiales</taxon>
        <taxon>Helotiaceae</taxon>
        <taxon>Glarea</taxon>
    </lineage>
</organism>
<evidence type="ECO:0000256" key="1">
    <source>
        <dbReference type="SAM" id="MobiDB-lite"/>
    </source>
</evidence>
<feature type="region of interest" description="Disordered" evidence="1">
    <location>
        <begin position="1"/>
        <end position="25"/>
    </location>
</feature>
<accession>S3CL91</accession>
<dbReference type="AlphaFoldDB" id="S3CL91"/>
<protein>
    <submittedName>
        <fullName evidence="2">Uncharacterized protein</fullName>
    </submittedName>
</protein>
<dbReference type="Proteomes" id="UP000016922">
    <property type="component" value="Unassembled WGS sequence"/>
</dbReference>
<gene>
    <name evidence="2" type="ORF">GLAREA_02438</name>
</gene>
<dbReference type="RefSeq" id="XP_008085715.1">
    <property type="nucleotide sequence ID" value="XM_008087524.1"/>
</dbReference>
<evidence type="ECO:0000313" key="2">
    <source>
        <dbReference type="EMBL" id="EPE26525.1"/>
    </source>
</evidence>
<keyword evidence="3" id="KW-1185">Reference proteome</keyword>
<feature type="region of interest" description="Disordered" evidence="1">
    <location>
        <begin position="114"/>
        <end position="169"/>
    </location>
</feature>
<proteinExistence type="predicted"/>
<name>S3CL91_GLAL2</name>